<dbReference type="Proteomes" id="UP000072989">
    <property type="component" value="Unassembled WGS sequence"/>
</dbReference>
<dbReference type="PATRIC" id="fig|1303.87.peg.1979"/>
<name>A0A139RG00_STROR</name>
<dbReference type="EMBL" id="LQZE01000352">
    <property type="protein sequence ID" value="KXU13689.1"/>
    <property type="molecule type" value="Genomic_DNA"/>
</dbReference>
<comment type="caution">
    <text evidence="1">The sequence shown here is derived from an EMBL/GenBank/DDBJ whole genome shotgun (WGS) entry which is preliminary data.</text>
</comment>
<reference evidence="1 2" key="1">
    <citation type="submission" date="2016-01" db="EMBL/GenBank/DDBJ databases">
        <title>Highly variable Streptococcus oralis are common among viridans streptococci isolated from primates.</title>
        <authorList>
            <person name="Denapaite D."/>
            <person name="Rieger M."/>
            <person name="Koendgen S."/>
            <person name="Brueckner R."/>
            <person name="Ochigava I."/>
            <person name="Kappeler P."/>
            <person name="Maetz-Rensing K."/>
            <person name="Leendertz F."/>
            <person name="Hakenbeck R."/>
        </authorList>
    </citation>
    <scope>NUCLEOTIDE SEQUENCE [LARGE SCALE GENOMIC DNA]</scope>
    <source>
        <strain evidence="1 2">DD17</strain>
    </source>
</reference>
<evidence type="ECO:0000313" key="2">
    <source>
        <dbReference type="Proteomes" id="UP000072989"/>
    </source>
</evidence>
<sequence length="177" mass="21333">MAESTENQEQKHDIEKDFDGILFQADDFEEILKQENVSIKTFETFKKLKEAFEDFASFVNDYDNELYRAQLTADEIRRRAAERVIWELEERENGYKKYIETAPEFYKRMINWDGYYFLDEYLAKKTEGNKYPMDNRQVANYVWELIAIDIAKKNRGIKNVLDAWTDANLYSRWEVIK</sequence>
<accession>A0A139RG00</accession>
<dbReference type="AlphaFoldDB" id="A0A139RG00"/>
<proteinExistence type="predicted"/>
<organism evidence="1 2">
    <name type="scientific">Streptococcus oralis</name>
    <dbReference type="NCBI Taxonomy" id="1303"/>
    <lineage>
        <taxon>Bacteria</taxon>
        <taxon>Bacillati</taxon>
        <taxon>Bacillota</taxon>
        <taxon>Bacilli</taxon>
        <taxon>Lactobacillales</taxon>
        <taxon>Streptococcaceae</taxon>
        <taxon>Streptococcus</taxon>
    </lineage>
</organism>
<protein>
    <submittedName>
        <fullName evidence="1">Uncharacterized protein</fullName>
    </submittedName>
</protein>
<dbReference type="RefSeq" id="WP_061866369.1">
    <property type="nucleotide sequence ID" value="NZ_KQ970811.1"/>
</dbReference>
<evidence type="ECO:0000313" key="1">
    <source>
        <dbReference type="EMBL" id="KXU13689.1"/>
    </source>
</evidence>
<gene>
    <name evidence="1" type="ORF">SORDD17_01651</name>
</gene>